<comment type="caution">
    <text evidence="3">The sequence shown here is derived from an EMBL/GenBank/DDBJ whole genome shotgun (WGS) entry which is preliminary data.</text>
</comment>
<organism evidence="3 4">
    <name type="scientific">Pacificispira spongiicola</name>
    <dbReference type="NCBI Taxonomy" id="2729598"/>
    <lineage>
        <taxon>Bacteria</taxon>
        <taxon>Pseudomonadati</taxon>
        <taxon>Pseudomonadota</taxon>
        <taxon>Alphaproteobacteria</taxon>
        <taxon>Rhodospirillales</taxon>
        <taxon>Rhodospirillaceae</taxon>
        <taxon>Pacificispira</taxon>
    </lineage>
</organism>
<feature type="transmembrane region" description="Helical" evidence="2">
    <location>
        <begin position="6"/>
        <end position="23"/>
    </location>
</feature>
<dbReference type="AlphaFoldDB" id="A0A7Y0DZD2"/>
<evidence type="ECO:0000313" key="4">
    <source>
        <dbReference type="Proteomes" id="UP000539372"/>
    </source>
</evidence>
<reference evidence="3 4" key="1">
    <citation type="submission" date="2020-04" db="EMBL/GenBank/DDBJ databases">
        <title>Rhodospirillaceae bacterium KN72 isolated from deep sea.</title>
        <authorList>
            <person name="Zhang D.-C."/>
        </authorList>
    </citation>
    <scope>NUCLEOTIDE SEQUENCE [LARGE SCALE GENOMIC DNA]</scope>
    <source>
        <strain evidence="3 4">KN72</strain>
    </source>
</reference>
<feature type="region of interest" description="Disordered" evidence="1">
    <location>
        <begin position="32"/>
        <end position="65"/>
    </location>
</feature>
<proteinExistence type="predicted"/>
<feature type="compositionally biased region" description="Basic and acidic residues" evidence="1">
    <location>
        <begin position="32"/>
        <end position="53"/>
    </location>
</feature>
<keyword evidence="4" id="KW-1185">Reference proteome</keyword>
<dbReference type="Proteomes" id="UP000539372">
    <property type="component" value="Unassembled WGS sequence"/>
</dbReference>
<accession>A0A7Y0DZD2</accession>
<sequence length="90" mass="10148">MFLKVAVLVLLVAVVWFGFRYLERRNRVEEGRRRPMERTMGERIRKSMRDRAGGKSASDGSVGDTEQCPVCKSYVAVDGISNCGKSNCPY</sequence>
<protein>
    <submittedName>
        <fullName evidence="3">Uncharacterized protein</fullName>
    </submittedName>
</protein>
<dbReference type="RefSeq" id="WP_169624659.1">
    <property type="nucleotide sequence ID" value="NZ_JABBNT010000002.1"/>
</dbReference>
<name>A0A7Y0DZD2_9PROT</name>
<evidence type="ECO:0000313" key="3">
    <source>
        <dbReference type="EMBL" id="NMM44370.1"/>
    </source>
</evidence>
<keyword evidence="2" id="KW-1133">Transmembrane helix</keyword>
<keyword evidence="2" id="KW-0472">Membrane</keyword>
<dbReference type="EMBL" id="JABBNT010000002">
    <property type="protein sequence ID" value="NMM44370.1"/>
    <property type="molecule type" value="Genomic_DNA"/>
</dbReference>
<evidence type="ECO:0000256" key="1">
    <source>
        <dbReference type="SAM" id="MobiDB-lite"/>
    </source>
</evidence>
<keyword evidence="2" id="KW-0812">Transmembrane</keyword>
<gene>
    <name evidence="3" type="ORF">HH303_07760</name>
</gene>
<evidence type="ECO:0000256" key="2">
    <source>
        <dbReference type="SAM" id="Phobius"/>
    </source>
</evidence>